<dbReference type="InterPro" id="IPR059051">
    <property type="entry name" value="MTH_967_PDDEXK"/>
</dbReference>
<evidence type="ECO:0000256" key="1">
    <source>
        <dbReference type="ARBA" id="ARBA00023015"/>
    </source>
</evidence>
<evidence type="ECO:0000256" key="3">
    <source>
        <dbReference type="ARBA" id="ARBA00023163"/>
    </source>
</evidence>
<dbReference type="Gene3D" id="1.10.260.40">
    <property type="entry name" value="lambda repressor-like DNA-binding domains"/>
    <property type="match status" value="1"/>
</dbReference>
<dbReference type="RefSeq" id="WP_011008086.1">
    <property type="nucleotide sequence ID" value="NZ_DUJP01000009.1"/>
</dbReference>
<dbReference type="SMR" id="A0A832SGZ5"/>
<dbReference type="HAMAP" id="MF_00584">
    <property type="entry name" value="HTH_type_cro_C1"/>
    <property type="match status" value="1"/>
</dbReference>
<evidence type="ECO:0000259" key="5">
    <source>
        <dbReference type="PROSITE" id="PS50943"/>
    </source>
</evidence>
<gene>
    <name evidence="6" type="ORF">HA333_01915</name>
</gene>
<keyword evidence="2 4" id="KW-0238">DNA-binding</keyword>
<dbReference type="InterPro" id="IPR001387">
    <property type="entry name" value="Cro/C1-type_HTH"/>
</dbReference>
<dbReference type="SUPFAM" id="SSF47413">
    <property type="entry name" value="lambda repressor-like DNA-binding domains"/>
    <property type="match status" value="1"/>
</dbReference>
<dbReference type="Proteomes" id="UP000651120">
    <property type="component" value="Unassembled WGS sequence"/>
</dbReference>
<dbReference type="SMART" id="SM00530">
    <property type="entry name" value="HTH_XRE"/>
    <property type="match status" value="1"/>
</dbReference>
<dbReference type="InterPro" id="IPR010982">
    <property type="entry name" value="Lambda_DNA-bd_dom_sf"/>
</dbReference>
<dbReference type="GO" id="GO:0003677">
    <property type="term" value="F:DNA binding"/>
    <property type="evidence" value="ECO:0007669"/>
    <property type="project" value="UniProtKB-KW"/>
</dbReference>
<dbReference type="InterPro" id="IPR020886">
    <property type="entry name" value="MTH_967-like"/>
</dbReference>
<dbReference type="AlphaFoldDB" id="A0A832SGZ5"/>
<reference evidence="6" key="1">
    <citation type="journal article" date="2020" name="bioRxiv">
        <title>A rank-normalized archaeal taxonomy based on genome phylogeny resolves widespread incomplete and uneven classifications.</title>
        <authorList>
            <person name="Rinke C."/>
            <person name="Chuvochina M."/>
            <person name="Mussig A.J."/>
            <person name="Chaumeil P.-A."/>
            <person name="Waite D.W."/>
            <person name="Whitman W.B."/>
            <person name="Parks D.H."/>
            <person name="Hugenholtz P."/>
        </authorList>
    </citation>
    <scope>NUCLEOTIDE SEQUENCE</scope>
    <source>
        <strain evidence="6">UBA8839</strain>
    </source>
</reference>
<evidence type="ECO:0000313" key="7">
    <source>
        <dbReference type="Proteomes" id="UP000651120"/>
    </source>
</evidence>
<dbReference type="PROSITE" id="PS50943">
    <property type="entry name" value="HTH_CROC1"/>
    <property type="match status" value="1"/>
</dbReference>
<sequence length="250" mass="27958">MVDKLLNATLNVVKNRGEQLFIDVARPYAYTLVAKFDRDKYIMRVATDAEQVSQSAIKDLKLLSIHTNAPSICVVSSVKGHLLQRGVVYLRDDVVFMSLATLTDVLEGKKPIFKLNRGVITASIDGEKLRAKRQQAGLSLGTLATNLGVTRETVYRYERGEIEAPLKIAEKLINMFGEDITKKIKINETPKVSQEELASRQIGAKTYRLLESHPDAIKWEDRTILISSNAERYQKTVELANALGAEVERA</sequence>
<dbReference type="OMA" id="IEAPMRI"/>
<accession>A0A832SGZ5</accession>
<dbReference type="GeneID" id="1465862"/>
<evidence type="ECO:0000256" key="2">
    <source>
        <dbReference type="ARBA" id="ARBA00023125"/>
    </source>
</evidence>
<comment type="caution">
    <text evidence="6">The sequence shown here is derived from an EMBL/GenBank/DDBJ whole genome shotgun (WGS) entry which is preliminary data.</text>
</comment>
<dbReference type="Pfam" id="PF26553">
    <property type="entry name" value="PDDEXK_19"/>
    <property type="match status" value="1"/>
</dbReference>
<proteinExistence type="inferred from homology"/>
<dbReference type="EMBL" id="DUJP01000009">
    <property type="protein sequence ID" value="HII46248.1"/>
    <property type="molecule type" value="Genomic_DNA"/>
</dbReference>
<name>A0A832SGZ5_9CREN</name>
<keyword evidence="3 4" id="KW-0804">Transcription</keyword>
<evidence type="ECO:0000313" key="6">
    <source>
        <dbReference type="EMBL" id="HII46248.1"/>
    </source>
</evidence>
<keyword evidence="1 4" id="KW-0805">Transcription regulation</keyword>
<evidence type="ECO:0000256" key="4">
    <source>
        <dbReference type="HAMAP-Rule" id="MF_00584"/>
    </source>
</evidence>
<protein>
    <recommendedName>
        <fullName evidence="4">Putative HTH-type transcriptional regulatory protein HA333_01915</fullName>
    </recommendedName>
</protein>
<dbReference type="GO" id="GO:0003700">
    <property type="term" value="F:DNA-binding transcription factor activity"/>
    <property type="evidence" value="ECO:0007669"/>
    <property type="project" value="UniProtKB-UniRule"/>
</dbReference>
<feature type="domain" description="HTH cro/C1-type" evidence="5">
    <location>
        <begin position="129"/>
        <end position="183"/>
    </location>
</feature>
<organism evidence="6 7">
    <name type="scientific">Pyrobaculum aerophilum</name>
    <dbReference type="NCBI Taxonomy" id="13773"/>
    <lineage>
        <taxon>Archaea</taxon>
        <taxon>Thermoproteota</taxon>
        <taxon>Thermoprotei</taxon>
        <taxon>Thermoproteales</taxon>
        <taxon>Thermoproteaceae</taxon>
        <taxon>Pyrobaculum</taxon>
    </lineage>
</organism>
<dbReference type="CDD" id="cd00093">
    <property type="entry name" value="HTH_XRE"/>
    <property type="match status" value="1"/>
</dbReference>
<dbReference type="Pfam" id="PF01381">
    <property type="entry name" value="HTH_3"/>
    <property type="match status" value="1"/>
</dbReference>